<protein>
    <submittedName>
        <fullName evidence="4">NADAR family protein</fullName>
    </submittedName>
</protein>
<reference evidence="4" key="1">
    <citation type="submission" date="2021-04" db="EMBL/GenBank/DDBJ databases">
        <title>Characterizing Neisseria spp. as novel respiratory pathobionts in bronchiectasis.</title>
        <authorList>
            <person name="Li L."/>
            <person name="Mac Aogain M."/>
            <person name="Xu T."/>
            <person name="Jaggi T.K."/>
            <person name="Chan L.Y."/>
            <person name="Keir H.R."/>
            <person name="Dicker A.J."/>
            <person name="Qu J."/>
            <person name="Liu Y."/>
            <person name="Chen H.S."/>
            <person name="Koh M.S."/>
            <person name="Ong T.H."/>
            <person name="Lim A.Y.H."/>
            <person name="Abisheganaden J."/>
            <person name="Low T.B."/>
            <person name="Oliver B.G."/>
            <person name="Tan N.S."/>
            <person name="Fang M."/>
            <person name="Chalmers J.D."/>
            <person name="Chotirmall S.H."/>
        </authorList>
    </citation>
    <scope>NUCLEOTIDE SEQUENCE</scope>
    <source>
        <strain evidence="4">CG0073</strain>
    </source>
</reference>
<organism evidence="4 5">
    <name type="scientific">Neisseria subflava</name>
    <dbReference type="NCBI Taxonomy" id="28449"/>
    <lineage>
        <taxon>Bacteria</taxon>
        <taxon>Pseudomonadati</taxon>
        <taxon>Pseudomonadota</taxon>
        <taxon>Betaproteobacteria</taxon>
        <taxon>Neisseriales</taxon>
        <taxon>Neisseriaceae</taxon>
        <taxon>Neisseria</taxon>
    </lineage>
</organism>
<evidence type="ECO:0000313" key="5">
    <source>
        <dbReference type="Proteomes" id="UP001057336"/>
    </source>
</evidence>
<comment type="catalytic activity">
    <reaction evidence="1">
        <text>5-amino-6-(5-phospho-D-ribosylamino)uracil + H2O = 5,6-diaminouracil + D-ribose 5-phosphate</text>
        <dbReference type="Rhea" id="RHEA:55020"/>
        <dbReference type="ChEBI" id="CHEBI:15377"/>
        <dbReference type="ChEBI" id="CHEBI:46252"/>
        <dbReference type="ChEBI" id="CHEBI:58453"/>
        <dbReference type="ChEBI" id="CHEBI:78346"/>
    </reaction>
</comment>
<name>A0A9X9N7H6_NEISU</name>
<dbReference type="Pfam" id="PF08719">
    <property type="entry name" value="NADAR"/>
    <property type="match status" value="1"/>
</dbReference>
<evidence type="ECO:0000256" key="1">
    <source>
        <dbReference type="ARBA" id="ARBA00000022"/>
    </source>
</evidence>
<gene>
    <name evidence="4" type="ORF">KCG53_03480</name>
</gene>
<evidence type="ECO:0000313" key="4">
    <source>
        <dbReference type="EMBL" id="UTG76022.1"/>
    </source>
</evidence>
<evidence type="ECO:0000256" key="2">
    <source>
        <dbReference type="ARBA" id="ARBA00000751"/>
    </source>
</evidence>
<dbReference type="Gene3D" id="1.10.357.40">
    <property type="entry name" value="YbiA-like"/>
    <property type="match status" value="1"/>
</dbReference>
<dbReference type="EMBL" id="CP073118">
    <property type="protein sequence ID" value="UTG76022.1"/>
    <property type="molecule type" value="Genomic_DNA"/>
</dbReference>
<comment type="catalytic activity">
    <reaction evidence="2">
        <text>2,5-diamino-6-hydroxy-4-(5-phosphoribosylamino)-pyrimidine + H2O = 2,5,6-triamino-4-hydroxypyrimidine + D-ribose 5-phosphate</text>
        <dbReference type="Rhea" id="RHEA:23436"/>
        <dbReference type="ChEBI" id="CHEBI:15377"/>
        <dbReference type="ChEBI" id="CHEBI:58614"/>
        <dbReference type="ChEBI" id="CHEBI:78346"/>
        <dbReference type="ChEBI" id="CHEBI:137796"/>
    </reaction>
</comment>
<proteinExistence type="predicted"/>
<dbReference type="InterPro" id="IPR037238">
    <property type="entry name" value="YbiA-like_sf"/>
</dbReference>
<dbReference type="SUPFAM" id="SSF143990">
    <property type="entry name" value="YbiA-like"/>
    <property type="match status" value="1"/>
</dbReference>
<dbReference type="InterPro" id="IPR012816">
    <property type="entry name" value="NADAR"/>
</dbReference>
<accession>A0A9X9N7H6</accession>
<feature type="domain" description="NADAR" evidence="3">
    <location>
        <begin position="17"/>
        <end position="162"/>
    </location>
</feature>
<dbReference type="Proteomes" id="UP001057336">
    <property type="component" value="Chromosome"/>
</dbReference>
<dbReference type="CDD" id="cd15457">
    <property type="entry name" value="NADAR"/>
    <property type="match status" value="1"/>
</dbReference>
<dbReference type="AlphaFoldDB" id="A0A9X9N7H6"/>
<sequence length="195" mass="22937">MNPEKFRKYYIDTSIVFWKTTEKWGELSNMASGFPLFINDYLIPSSEALYQACRFPDYPEIQKMVIGQSNAMYAKRVAQQNESYTRKDWYQYRILIMKWCLRLKLLQHWSVFSRILLATKDLPIVEFSKTDTFWGACPMGKDILIGENVLGRLLMEIRERIKSNSELAGFKTPNIPNFKLFNAPIQETILKNNKP</sequence>
<evidence type="ECO:0000259" key="3">
    <source>
        <dbReference type="Pfam" id="PF08719"/>
    </source>
</evidence>